<comment type="cofactor">
    <cofactor evidence="1">
        <name>Mg(2+)</name>
        <dbReference type="ChEBI" id="CHEBI:18420"/>
    </cofactor>
</comment>
<comment type="similarity">
    <text evidence="2">Belongs to the diacylglycerol/lipid kinase family.</text>
</comment>
<evidence type="ECO:0000256" key="3">
    <source>
        <dbReference type="ARBA" id="ARBA00022679"/>
    </source>
</evidence>
<dbReference type="RefSeq" id="WP_007288182.1">
    <property type="nucleotide sequence ID" value="NZ_AAWL01000001.1"/>
</dbReference>
<accession>A1HMD3</accession>
<dbReference type="EMBL" id="AAWL01000001">
    <property type="protein sequence ID" value="EAX48976.1"/>
    <property type="molecule type" value="Genomic_DNA"/>
</dbReference>
<evidence type="ECO:0000313" key="11">
    <source>
        <dbReference type="Proteomes" id="UP000005139"/>
    </source>
</evidence>
<dbReference type="InterPro" id="IPR001206">
    <property type="entry name" value="Diacylglycerol_kinase_cat_dom"/>
</dbReference>
<evidence type="ECO:0000256" key="2">
    <source>
        <dbReference type="ARBA" id="ARBA00005983"/>
    </source>
</evidence>
<evidence type="ECO:0000256" key="4">
    <source>
        <dbReference type="ARBA" id="ARBA00022741"/>
    </source>
</evidence>
<dbReference type="eggNOG" id="COG1597">
    <property type="taxonomic scope" value="Bacteria"/>
</dbReference>
<dbReference type="GO" id="GO:0016301">
    <property type="term" value="F:kinase activity"/>
    <property type="evidence" value="ECO:0007669"/>
    <property type="project" value="UniProtKB-KW"/>
</dbReference>
<keyword evidence="3" id="KW-0808">Transferase</keyword>
<sequence length="302" mass="32566">MSNHTNIWIIHNPAAGWCTRRRVKKLLTAFASRGIMPIVKPTLHPGHAIALAAEACRTGASIIVAAGGDGTLNEVINGMLASGLTNKLPLLAVFPVGTVNLVARELNVPSCPDTFAARVLTRANTATIWPAQANGRYFVAVAGVGIDAYVVNSVSLLKKKLFSRFAYVYETIKTLIKATYTARGWPHRYTVEIDGHSYHTPALIVAKGHYYAGRFVVANQARLTDQQLYAVLFASGTIRSLASYIFHLACGRLNQHRQVTVLPANSILIHGPVGQPVQLDGDPGGRLPLLIEVGTVPLTVVY</sequence>
<dbReference type="InterPro" id="IPR050187">
    <property type="entry name" value="Lipid_Phosphate_FormReg"/>
</dbReference>
<proteinExistence type="inferred from homology"/>
<dbReference type="GO" id="GO:0008654">
    <property type="term" value="P:phospholipid biosynthetic process"/>
    <property type="evidence" value="ECO:0007669"/>
    <property type="project" value="UniProtKB-KW"/>
</dbReference>
<evidence type="ECO:0000256" key="6">
    <source>
        <dbReference type="ARBA" id="ARBA00022840"/>
    </source>
</evidence>
<keyword evidence="7" id="KW-0443">Lipid metabolism</keyword>
<evidence type="ECO:0000256" key="1">
    <source>
        <dbReference type="ARBA" id="ARBA00001946"/>
    </source>
</evidence>
<dbReference type="GO" id="GO:0005886">
    <property type="term" value="C:plasma membrane"/>
    <property type="evidence" value="ECO:0007669"/>
    <property type="project" value="TreeGrafter"/>
</dbReference>
<evidence type="ECO:0000256" key="7">
    <source>
        <dbReference type="ARBA" id="ARBA00023209"/>
    </source>
</evidence>
<keyword evidence="5 10" id="KW-0418">Kinase</keyword>
<keyword evidence="8" id="KW-1208">Phospholipid metabolism</keyword>
<evidence type="ECO:0000256" key="8">
    <source>
        <dbReference type="ARBA" id="ARBA00023264"/>
    </source>
</evidence>
<dbReference type="Gene3D" id="2.60.200.40">
    <property type="match status" value="1"/>
</dbReference>
<keyword evidence="6" id="KW-0067">ATP-binding</keyword>
<keyword evidence="7" id="KW-0444">Lipid biosynthesis</keyword>
<dbReference type="PROSITE" id="PS50146">
    <property type="entry name" value="DAGK"/>
    <property type="match status" value="1"/>
</dbReference>
<name>A1HMD3_9FIRM</name>
<feature type="domain" description="DAGKc" evidence="9">
    <location>
        <begin position="2"/>
        <end position="137"/>
    </location>
</feature>
<evidence type="ECO:0000313" key="10">
    <source>
        <dbReference type="EMBL" id="EAX48976.1"/>
    </source>
</evidence>
<evidence type="ECO:0000259" key="9">
    <source>
        <dbReference type="PROSITE" id="PS50146"/>
    </source>
</evidence>
<dbReference type="PANTHER" id="PTHR12358:SF106">
    <property type="entry name" value="LIPID KINASE YEGS"/>
    <property type="match status" value="1"/>
</dbReference>
<dbReference type="InterPro" id="IPR017438">
    <property type="entry name" value="ATP-NAD_kinase_N"/>
</dbReference>
<dbReference type="AlphaFoldDB" id="A1HMD3"/>
<dbReference type="Pfam" id="PF19279">
    <property type="entry name" value="YegS_C"/>
    <property type="match status" value="1"/>
</dbReference>
<reference evidence="10 11" key="2">
    <citation type="submission" date="2007-01" db="EMBL/GenBank/DDBJ databases">
        <title>Sequencing of the draft genome and assembly of Thermosinus carboxydivorans Nor1.</title>
        <authorList>
            <consortium name="US DOE Joint Genome Institute (JGI-PGF)"/>
            <person name="Copeland A."/>
            <person name="Lucas S."/>
            <person name="Lapidus A."/>
            <person name="Barry K."/>
            <person name="Glavina del Rio T."/>
            <person name="Dalin E."/>
            <person name="Tice H."/>
            <person name="Bruce D."/>
            <person name="Pitluck S."/>
            <person name="Richardson P."/>
        </authorList>
    </citation>
    <scope>NUCLEOTIDE SEQUENCE [LARGE SCALE GENOMIC DNA]</scope>
    <source>
        <strain evidence="10 11">Nor1</strain>
    </source>
</reference>
<gene>
    <name evidence="10" type="ORF">TcarDRAFT_2665</name>
</gene>
<dbReference type="OrthoDB" id="142078at2"/>
<comment type="caution">
    <text evidence="10">The sequence shown here is derived from an EMBL/GenBank/DDBJ whole genome shotgun (WGS) entry which is preliminary data.</text>
</comment>
<dbReference type="SUPFAM" id="SSF111331">
    <property type="entry name" value="NAD kinase/diacylglycerol kinase-like"/>
    <property type="match status" value="1"/>
</dbReference>
<dbReference type="Proteomes" id="UP000005139">
    <property type="component" value="Unassembled WGS sequence"/>
</dbReference>
<keyword evidence="4" id="KW-0547">Nucleotide-binding</keyword>
<dbReference type="GO" id="GO:0005524">
    <property type="term" value="F:ATP binding"/>
    <property type="evidence" value="ECO:0007669"/>
    <property type="project" value="UniProtKB-KW"/>
</dbReference>
<evidence type="ECO:0000256" key="5">
    <source>
        <dbReference type="ARBA" id="ARBA00022777"/>
    </source>
</evidence>
<dbReference type="SMART" id="SM00046">
    <property type="entry name" value="DAGKc"/>
    <property type="match status" value="1"/>
</dbReference>
<keyword evidence="7" id="KW-0594">Phospholipid biosynthesis</keyword>
<reference evidence="10 11" key="1">
    <citation type="submission" date="2007-01" db="EMBL/GenBank/DDBJ databases">
        <title>Annotation of the draft genome assembly of Thermosinus carboxydivorans Nor1.</title>
        <authorList>
            <consortium name="US DOE Joint Genome Institute (JGI-ORNL)"/>
            <person name="Larimer F."/>
            <person name="Land M."/>
            <person name="Hauser L."/>
        </authorList>
    </citation>
    <scope>NUCLEOTIDE SEQUENCE [LARGE SCALE GENOMIC DNA]</scope>
    <source>
        <strain evidence="10 11">Nor1</strain>
    </source>
</reference>
<protein>
    <submittedName>
        <fullName evidence="10">Diacylglycerol kinase, catalytic region</fullName>
    </submittedName>
</protein>
<keyword evidence="11" id="KW-1185">Reference proteome</keyword>
<organism evidence="10 11">
    <name type="scientific">Thermosinus carboxydivorans Nor1</name>
    <dbReference type="NCBI Taxonomy" id="401526"/>
    <lineage>
        <taxon>Bacteria</taxon>
        <taxon>Bacillati</taxon>
        <taxon>Bacillota</taxon>
        <taxon>Negativicutes</taxon>
        <taxon>Selenomonadales</taxon>
        <taxon>Sporomusaceae</taxon>
        <taxon>Thermosinus</taxon>
    </lineage>
</organism>
<dbReference type="PANTHER" id="PTHR12358">
    <property type="entry name" value="SPHINGOSINE KINASE"/>
    <property type="match status" value="1"/>
</dbReference>
<dbReference type="Pfam" id="PF00781">
    <property type="entry name" value="DAGK_cat"/>
    <property type="match status" value="1"/>
</dbReference>
<dbReference type="InterPro" id="IPR016064">
    <property type="entry name" value="NAD/diacylglycerol_kinase_sf"/>
</dbReference>
<dbReference type="Gene3D" id="3.40.50.10330">
    <property type="entry name" value="Probable inorganic polyphosphate/atp-NAD kinase, domain 1"/>
    <property type="match status" value="1"/>
</dbReference>
<dbReference type="InterPro" id="IPR045540">
    <property type="entry name" value="YegS/DAGK_C"/>
</dbReference>